<feature type="chain" id="PRO_5046227574" description="Lipoprotein" evidence="1">
    <location>
        <begin position="32"/>
        <end position="175"/>
    </location>
</feature>
<evidence type="ECO:0000313" key="3">
    <source>
        <dbReference type="Proteomes" id="UP000661077"/>
    </source>
</evidence>
<dbReference type="Proteomes" id="UP000661077">
    <property type="component" value="Unassembled WGS sequence"/>
</dbReference>
<reference evidence="2 3" key="1">
    <citation type="journal article" date="2021" name="Int. J. Syst. Evol. Microbiol.">
        <title>Steroidobacter gossypii sp. nov., isolated from soil of cotton cropping field.</title>
        <authorList>
            <person name="Huang R."/>
            <person name="Yang S."/>
            <person name="Zhen C."/>
            <person name="Liu W."/>
        </authorList>
    </citation>
    <scope>NUCLEOTIDE SEQUENCE [LARGE SCALE GENOMIC DNA]</scope>
    <source>
        <strain evidence="2 3">S1-65</strain>
    </source>
</reference>
<protein>
    <recommendedName>
        <fullName evidence="4">Lipoprotein</fullName>
    </recommendedName>
</protein>
<gene>
    <name evidence="2" type="ORF">JM946_21120</name>
</gene>
<name>A0ABS1X1Y4_9GAMM</name>
<comment type="caution">
    <text evidence="2">The sequence shown here is derived from an EMBL/GenBank/DDBJ whole genome shotgun (WGS) entry which is preliminary data.</text>
</comment>
<keyword evidence="1" id="KW-0732">Signal</keyword>
<evidence type="ECO:0008006" key="4">
    <source>
        <dbReference type="Google" id="ProtNLM"/>
    </source>
</evidence>
<organism evidence="2 3">
    <name type="scientific">Steroidobacter gossypii</name>
    <dbReference type="NCBI Taxonomy" id="2805490"/>
    <lineage>
        <taxon>Bacteria</taxon>
        <taxon>Pseudomonadati</taxon>
        <taxon>Pseudomonadota</taxon>
        <taxon>Gammaproteobacteria</taxon>
        <taxon>Steroidobacterales</taxon>
        <taxon>Steroidobacteraceae</taxon>
        <taxon>Steroidobacter</taxon>
    </lineage>
</organism>
<dbReference type="EMBL" id="JAEVLS010000005">
    <property type="protein sequence ID" value="MBM0107246.1"/>
    <property type="molecule type" value="Genomic_DNA"/>
</dbReference>
<evidence type="ECO:0000313" key="2">
    <source>
        <dbReference type="EMBL" id="MBM0107246.1"/>
    </source>
</evidence>
<sequence length="175" mass="18774">MSINVTSSACKALPRSLAGSLLLLLSACASGYLVNGRHVSDEELTKYRSAWAAETPAIATTSAVAPKEHQGILDLIATLEAQGGTDAPPCQELVLTEIVRGRETDYVQFASGQTFGPLSFYEDWRVLACGQKHSWIALVGPPPRSELQVVYSRAPNGDWMQPARQKASSLTSSDP</sequence>
<keyword evidence="3" id="KW-1185">Reference proteome</keyword>
<accession>A0ABS1X1Y4</accession>
<proteinExistence type="predicted"/>
<evidence type="ECO:0000256" key="1">
    <source>
        <dbReference type="SAM" id="SignalP"/>
    </source>
</evidence>
<feature type="signal peptide" evidence="1">
    <location>
        <begin position="1"/>
        <end position="31"/>
    </location>
</feature>